<dbReference type="EMBL" id="CP053835">
    <property type="protein sequence ID" value="QKF76501.1"/>
    <property type="molecule type" value="Genomic_DNA"/>
</dbReference>
<keyword evidence="3 7" id="KW-0812">Transmembrane</keyword>
<feature type="transmembrane region" description="Helical" evidence="7">
    <location>
        <begin position="170"/>
        <end position="194"/>
    </location>
</feature>
<evidence type="ECO:0000256" key="3">
    <source>
        <dbReference type="ARBA" id="ARBA00022692"/>
    </source>
</evidence>
<evidence type="ECO:0000256" key="1">
    <source>
        <dbReference type="ARBA" id="ARBA00004429"/>
    </source>
</evidence>
<protein>
    <submittedName>
        <fullName evidence="9">Membrane protein</fullName>
    </submittedName>
</protein>
<organism evidence="9 10">
    <name type="scientific">Arcobacter defluvii</name>
    <dbReference type="NCBI Taxonomy" id="873191"/>
    <lineage>
        <taxon>Bacteria</taxon>
        <taxon>Pseudomonadati</taxon>
        <taxon>Campylobacterota</taxon>
        <taxon>Epsilonproteobacteria</taxon>
        <taxon>Campylobacterales</taxon>
        <taxon>Arcobacteraceae</taxon>
        <taxon>Arcobacter</taxon>
    </lineage>
</organism>
<accession>A0AAE7BEN0</accession>
<comment type="subcellular location">
    <subcellularLocation>
        <location evidence="1">Cell inner membrane</location>
        <topology evidence="1">Multi-pass membrane protein</topology>
    </subcellularLocation>
    <subcellularLocation>
        <location evidence="6">Membrane</location>
        <topology evidence="6">Multi-pass membrane protein</topology>
    </subcellularLocation>
</comment>
<evidence type="ECO:0000256" key="6">
    <source>
        <dbReference type="RuleBase" id="RU004057"/>
    </source>
</evidence>
<name>A0AAE7BEN0_9BACT</name>
<dbReference type="Proteomes" id="UP000503313">
    <property type="component" value="Chromosome"/>
</dbReference>
<comment type="similarity">
    <text evidence="6">Belongs to the exbB/tolQ family.</text>
</comment>
<dbReference type="AlphaFoldDB" id="A0AAE7BEN0"/>
<evidence type="ECO:0000256" key="7">
    <source>
        <dbReference type="SAM" id="Phobius"/>
    </source>
</evidence>
<evidence type="ECO:0000256" key="2">
    <source>
        <dbReference type="ARBA" id="ARBA00022475"/>
    </source>
</evidence>
<dbReference type="InterPro" id="IPR002898">
    <property type="entry name" value="MotA_ExbB_proton_chnl"/>
</dbReference>
<evidence type="ECO:0000313" key="9">
    <source>
        <dbReference type="EMBL" id="QKF76501.1"/>
    </source>
</evidence>
<keyword evidence="5 7" id="KW-0472">Membrane</keyword>
<feature type="transmembrane region" description="Helical" evidence="7">
    <location>
        <begin position="131"/>
        <end position="150"/>
    </location>
</feature>
<proteinExistence type="inferred from homology"/>
<evidence type="ECO:0000256" key="5">
    <source>
        <dbReference type="ARBA" id="ARBA00023136"/>
    </source>
</evidence>
<keyword evidence="2" id="KW-1003">Cell membrane</keyword>
<dbReference type="GO" id="GO:0005886">
    <property type="term" value="C:plasma membrane"/>
    <property type="evidence" value="ECO:0007669"/>
    <property type="project" value="UniProtKB-SubCell"/>
</dbReference>
<dbReference type="RefSeq" id="WP_014473143.1">
    <property type="nucleotide sequence ID" value="NZ_CP053835.1"/>
</dbReference>
<sequence length="406" mass="46828">MFTDDDFIELNSKFYTTCKPQSRIFTLLTVPAALFAIILLCFLGYFPLKVEIHSVVLIGFIFFIYLFFVKHNAYYVSCKFRTQYYELAFNLKEYINKNLLTIGETTKANGSVDDFLKDYTSNIRNTNFSSIASGIFPTLGILGTFISIALSMPDFTSGTTSALEGEISKLLGGVGTAFYVSIYGIFLSIWWIFFEKIGMSRFDHDTFVIKENTKHFFWTKVDIESIHIKSNLDNFTKMSEVFNQLTSSDILDNINSSIEHRFEVLEEILKKELILSSKIAENIDNNEKLSIMLKDMTLNMQTTIKSFEKQKDLYALNAELLNANIEKLNSHMGNLSSDNLKAIYTNIVKSIETMKADMEKVEWKFKKGLEEYDENIENRLKNSLELIDEETTKIIKDFKEFKEISK</sequence>
<keyword evidence="6" id="KW-0653">Protein transport</keyword>
<reference evidence="9 10" key="1">
    <citation type="submission" date="2020-05" db="EMBL/GenBank/DDBJ databases">
        <title>Complete genome sequencing of Campylobacter and Arcobacter type strains.</title>
        <authorList>
            <person name="Miller W.G."/>
            <person name="Yee E."/>
        </authorList>
    </citation>
    <scope>NUCLEOTIDE SEQUENCE [LARGE SCALE GENOMIC DNA]</scope>
    <source>
        <strain evidence="9 10">LMG 25694</strain>
    </source>
</reference>
<evidence type="ECO:0000259" key="8">
    <source>
        <dbReference type="Pfam" id="PF01618"/>
    </source>
</evidence>
<dbReference type="Pfam" id="PF01618">
    <property type="entry name" value="MotA_ExbB"/>
    <property type="match status" value="1"/>
</dbReference>
<gene>
    <name evidence="9" type="ORF">ADFLV_0441</name>
</gene>
<dbReference type="KEGG" id="adz:ADFLV_0441"/>
<feature type="transmembrane region" description="Helical" evidence="7">
    <location>
        <begin position="52"/>
        <end position="69"/>
    </location>
</feature>
<dbReference type="GO" id="GO:0015031">
    <property type="term" value="P:protein transport"/>
    <property type="evidence" value="ECO:0007669"/>
    <property type="project" value="UniProtKB-KW"/>
</dbReference>
<keyword evidence="10" id="KW-1185">Reference proteome</keyword>
<keyword evidence="4 7" id="KW-1133">Transmembrane helix</keyword>
<keyword evidence="6" id="KW-0813">Transport</keyword>
<feature type="domain" description="MotA/TolQ/ExbB proton channel" evidence="8">
    <location>
        <begin position="124"/>
        <end position="197"/>
    </location>
</feature>
<feature type="transmembrane region" description="Helical" evidence="7">
    <location>
        <begin position="24"/>
        <end position="46"/>
    </location>
</feature>
<evidence type="ECO:0000313" key="10">
    <source>
        <dbReference type="Proteomes" id="UP000503313"/>
    </source>
</evidence>
<evidence type="ECO:0000256" key="4">
    <source>
        <dbReference type="ARBA" id="ARBA00022989"/>
    </source>
</evidence>